<evidence type="ECO:0000313" key="5">
    <source>
        <dbReference type="Proteomes" id="UP000321192"/>
    </source>
</evidence>
<dbReference type="Proteomes" id="UP000321192">
    <property type="component" value="Unassembled WGS sequence"/>
</dbReference>
<keyword evidence="4" id="KW-1185">Reference proteome</keyword>
<proteinExistence type="predicted"/>
<dbReference type="InterPro" id="IPR036873">
    <property type="entry name" value="Rhodanese-like_dom_sf"/>
</dbReference>
<keyword evidence="1" id="KW-0732">Signal</keyword>
<dbReference type="KEGG" id="tmz:Tmz1t_0391"/>
<sequence>MITRFRRYVGGVLAVFLLTASVQAHAAASLRNEMQLGLALRVSPPCCVVDARTAAAREASPLDEALVYREDLRINPTATVVVVADTDEAALAVADSIAAAHPGSPVLAVEGGVLAWQRVLTRINAEPPGGRAFQFVIPKNTCEHGPALQQLRTAPR</sequence>
<evidence type="ECO:0000313" key="3">
    <source>
        <dbReference type="EMBL" id="TXH83521.1"/>
    </source>
</evidence>
<accession>C4ZIN6</accession>
<protein>
    <recommendedName>
        <fullName evidence="6">Rhodanese domain-containing protein</fullName>
    </recommendedName>
</protein>
<feature type="signal peptide" evidence="1">
    <location>
        <begin position="1"/>
        <end position="26"/>
    </location>
</feature>
<dbReference type="HOGENOM" id="CLU_1685728_0_0_4"/>
<evidence type="ECO:0000256" key="1">
    <source>
        <dbReference type="SAM" id="SignalP"/>
    </source>
</evidence>
<dbReference type="EMBL" id="CP001281">
    <property type="protein sequence ID" value="ACK53173.1"/>
    <property type="molecule type" value="Genomic_DNA"/>
</dbReference>
<dbReference type="EMBL" id="SSFD01000208">
    <property type="protein sequence ID" value="TXH83521.1"/>
    <property type="molecule type" value="Genomic_DNA"/>
</dbReference>
<gene>
    <name evidence="2" type="ordered locus">Tmz1t_0391</name>
    <name evidence="3" type="ORF">E6Q80_13420</name>
</gene>
<reference evidence="2 4" key="2">
    <citation type="journal article" date="2012" name="Stand. Genomic Sci.">
        <title>Complete genome sequence of Thauera aminoaromatica strain MZ1T.</title>
        <authorList>
            <person name="Jiang K."/>
            <person name="Sanseverino J."/>
            <person name="Chauhan A."/>
            <person name="Lucas S."/>
            <person name="Copeland A."/>
            <person name="Lapidus A."/>
            <person name="Del Rio T.G."/>
            <person name="Dalin E."/>
            <person name="Tice H."/>
            <person name="Bruce D."/>
            <person name="Goodwin L."/>
            <person name="Pitluck S."/>
            <person name="Sims D."/>
            <person name="Brettin T."/>
            <person name="Detter J.C."/>
            <person name="Han C."/>
            <person name="Chang Y.J."/>
            <person name="Larimer F."/>
            <person name="Land M."/>
            <person name="Hauser L."/>
            <person name="Kyrpides N.C."/>
            <person name="Mikhailova N."/>
            <person name="Moser S."/>
            <person name="Jegier P."/>
            <person name="Close D."/>
            <person name="Debruyn J.M."/>
            <person name="Wang Y."/>
            <person name="Layton A.C."/>
            <person name="Allen M.S."/>
            <person name="Sayler G.S."/>
        </authorList>
    </citation>
    <scope>NUCLEOTIDE SEQUENCE [LARGE SCALE GENOMIC DNA]</scope>
    <source>
        <strain evidence="2 4">MZ1T</strain>
    </source>
</reference>
<reference evidence="3 5" key="3">
    <citation type="submission" date="2018-09" db="EMBL/GenBank/DDBJ databases">
        <title>Metagenome Assembled Genomes from an Advanced Water Purification Facility.</title>
        <authorList>
            <person name="Stamps B.W."/>
            <person name="Spear J.R."/>
        </authorList>
    </citation>
    <scope>NUCLEOTIDE SEQUENCE [LARGE SCALE GENOMIC DNA]</scope>
    <source>
        <strain evidence="3">Bin_27_1</strain>
    </source>
</reference>
<feature type="chain" id="PRO_5042451253" description="Rhodanese domain-containing protein" evidence="1">
    <location>
        <begin position="27"/>
        <end position="156"/>
    </location>
</feature>
<dbReference type="OrthoDB" id="8562446at2"/>
<accession>A0A5C7SL79</accession>
<evidence type="ECO:0008006" key="6">
    <source>
        <dbReference type="Google" id="ProtNLM"/>
    </source>
</evidence>
<dbReference type="SUPFAM" id="SSF52821">
    <property type="entry name" value="Rhodanese/Cell cycle control phosphatase"/>
    <property type="match status" value="1"/>
</dbReference>
<evidence type="ECO:0000313" key="4">
    <source>
        <dbReference type="Proteomes" id="UP000002186"/>
    </source>
</evidence>
<reference evidence="4" key="1">
    <citation type="submission" date="2009-05" db="EMBL/GenBank/DDBJ databases">
        <title>Complete sequence of chromosome of Thauera sp. MZ1T.</title>
        <authorList>
            <consortium name="US DOE Joint Genome Institute"/>
            <person name="Lucas S."/>
            <person name="Copeland A."/>
            <person name="Lapidus A."/>
            <person name="Glavina del Rio T."/>
            <person name="Dalin E."/>
            <person name="Tice H."/>
            <person name="Bruce D."/>
            <person name="Goodwin L."/>
            <person name="Pitluck S."/>
            <person name="Sims D."/>
            <person name="Brettin T."/>
            <person name="Detter J.C."/>
            <person name="Han C."/>
            <person name="Larimer F."/>
            <person name="Land M."/>
            <person name="Hauser L."/>
            <person name="Kyrpides N."/>
            <person name="Mikhailova N."/>
            <person name="Sayler G.S."/>
        </authorList>
    </citation>
    <scope>NUCLEOTIDE SEQUENCE [LARGE SCALE GENOMIC DNA]</scope>
    <source>
        <strain evidence="4">MZ1T</strain>
    </source>
</reference>
<dbReference type="Proteomes" id="UP000002186">
    <property type="component" value="Chromosome"/>
</dbReference>
<dbReference type="eggNOG" id="COG0607">
    <property type="taxonomic scope" value="Bacteria"/>
</dbReference>
<dbReference type="AlphaFoldDB" id="C4ZIN6"/>
<dbReference type="RefSeq" id="WP_004307169.1">
    <property type="nucleotide sequence ID" value="NC_011662.2"/>
</dbReference>
<dbReference type="STRING" id="85643.Tmz1t_0391"/>
<name>C4ZIN6_THASP</name>
<evidence type="ECO:0000313" key="2">
    <source>
        <dbReference type="EMBL" id="ACK53173.1"/>
    </source>
</evidence>
<organism evidence="2 4">
    <name type="scientific">Thauera aminoaromatica</name>
    <dbReference type="NCBI Taxonomy" id="164330"/>
    <lineage>
        <taxon>Bacteria</taxon>
        <taxon>Pseudomonadati</taxon>
        <taxon>Pseudomonadota</taxon>
        <taxon>Betaproteobacteria</taxon>
        <taxon>Rhodocyclales</taxon>
        <taxon>Zoogloeaceae</taxon>
        <taxon>Thauera</taxon>
    </lineage>
</organism>